<protein>
    <submittedName>
        <fullName evidence="1">Tail assembly chaperone protein</fullName>
    </submittedName>
</protein>
<sequence length="166" mass="18088">MALKQMSPTKETIGNMNFYITPFGAFKAANLTGELANVLAPLLGVIAPFVNDKSGKGLMDTDIDTKQVGEAMSNCSTISGDKVETLMQKLLLGGHIVVEYNDESGKKQSDELDMDLANEIFCGEVQDMFILCFYVIRLNFNGFFKKFAGLSGAEKSAAPQTMRPIL</sequence>
<evidence type="ECO:0000313" key="1">
    <source>
        <dbReference type="EMBL" id="DAE92077.1"/>
    </source>
</evidence>
<dbReference type="EMBL" id="BK057794">
    <property type="protein sequence ID" value="DAE92077.1"/>
    <property type="molecule type" value="Genomic_DNA"/>
</dbReference>
<accession>A0A8S5RS49</accession>
<organism evidence="1">
    <name type="scientific">Myoviridae sp. ct5xZ3</name>
    <dbReference type="NCBI Taxonomy" id="2827601"/>
    <lineage>
        <taxon>Viruses</taxon>
        <taxon>Duplodnaviria</taxon>
        <taxon>Heunggongvirae</taxon>
        <taxon>Uroviricota</taxon>
        <taxon>Caudoviricetes</taxon>
    </lineage>
</organism>
<dbReference type="Pfam" id="PF21822">
    <property type="entry name" value="Phage_TAC_15"/>
    <property type="match status" value="1"/>
</dbReference>
<dbReference type="InterPro" id="IPR049156">
    <property type="entry name" value="Phage_chap_TAC_15-like"/>
</dbReference>
<reference evidence="1" key="1">
    <citation type="journal article" date="2021" name="Proc. Natl. Acad. Sci. U.S.A.">
        <title>A Catalog of Tens of Thousands of Viruses from Human Metagenomes Reveals Hidden Associations with Chronic Diseases.</title>
        <authorList>
            <person name="Tisza M.J."/>
            <person name="Buck C.B."/>
        </authorList>
    </citation>
    <scope>NUCLEOTIDE SEQUENCE</scope>
    <source>
        <strain evidence="1">Ct5xZ3</strain>
    </source>
</reference>
<name>A0A8S5RS49_9CAUD</name>
<proteinExistence type="predicted"/>